<dbReference type="InterPro" id="IPR011545">
    <property type="entry name" value="DEAD/DEAH_box_helicase_dom"/>
</dbReference>
<dbReference type="SUPFAM" id="SSF53098">
    <property type="entry name" value="Ribonuclease H-like"/>
    <property type="match status" value="1"/>
</dbReference>
<dbReference type="PROSITE" id="PS51192">
    <property type="entry name" value="HELICASE_ATP_BIND_1"/>
    <property type="match status" value="1"/>
</dbReference>
<evidence type="ECO:0000259" key="10">
    <source>
        <dbReference type="PROSITE" id="PS51194"/>
    </source>
</evidence>
<dbReference type="CDD" id="cd17920">
    <property type="entry name" value="DEXHc_RecQ"/>
    <property type="match status" value="1"/>
</dbReference>
<dbReference type="InterPro" id="IPR025724">
    <property type="entry name" value="GAG-pre-integrase_dom"/>
</dbReference>
<evidence type="ECO:0000256" key="5">
    <source>
        <dbReference type="ARBA" id="ARBA00034617"/>
    </source>
</evidence>
<dbReference type="SMART" id="SM00490">
    <property type="entry name" value="HELICc"/>
    <property type="match status" value="1"/>
</dbReference>
<keyword evidence="2" id="KW-0547">Nucleotide-binding</keyword>
<dbReference type="InterPro" id="IPR054722">
    <property type="entry name" value="PolX-like_BBD"/>
</dbReference>
<dbReference type="InterPro" id="IPR001584">
    <property type="entry name" value="Integrase_cat-core"/>
</dbReference>
<feature type="region of interest" description="Disordered" evidence="7">
    <location>
        <begin position="1178"/>
        <end position="1203"/>
    </location>
</feature>
<dbReference type="GO" id="GO:0015074">
    <property type="term" value="P:DNA integration"/>
    <property type="evidence" value="ECO:0007669"/>
    <property type="project" value="InterPro"/>
</dbReference>
<evidence type="ECO:0000313" key="11">
    <source>
        <dbReference type="EMBL" id="KAI1507381.1"/>
    </source>
</evidence>
<evidence type="ECO:0000259" key="9">
    <source>
        <dbReference type="PROSITE" id="PS51192"/>
    </source>
</evidence>
<dbReference type="Gene3D" id="3.40.50.300">
    <property type="entry name" value="P-loop containing nucleotide triphosphate hydrolases"/>
    <property type="match status" value="2"/>
</dbReference>
<dbReference type="GO" id="GO:0005694">
    <property type="term" value="C:chromosome"/>
    <property type="evidence" value="ECO:0007669"/>
    <property type="project" value="TreeGrafter"/>
</dbReference>
<feature type="domain" description="Helicase C-terminal" evidence="10">
    <location>
        <begin position="1070"/>
        <end position="1203"/>
    </location>
</feature>
<evidence type="ECO:0000256" key="1">
    <source>
        <dbReference type="ARBA" id="ARBA00005446"/>
    </source>
</evidence>
<dbReference type="InterPro" id="IPR001650">
    <property type="entry name" value="Helicase_C-like"/>
</dbReference>
<dbReference type="EMBL" id="NRDI02000044">
    <property type="protein sequence ID" value="KAI1507381.1"/>
    <property type="molecule type" value="Genomic_DNA"/>
</dbReference>
<dbReference type="PANTHER" id="PTHR13710:SF154">
    <property type="entry name" value="RECQ HELICASE, PUTATIVE (AFU_ORTHOLOGUE AFUA_6G14720)-RELATED"/>
    <property type="match status" value="1"/>
</dbReference>
<dbReference type="InterPro" id="IPR014001">
    <property type="entry name" value="Helicase_ATP-bd"/>
</dbReference>
<reference evidence="12" key="1">
    <citation type="journal article" date="2022" name="Microb. Genom.">
        <title>A global pangenome for the wheat fungal pathogen Pyrenophora tritici-repentis and prediction of effector protein structural homology.</title>
        <authorList>
            <person name="Moolhuijzen P.M."/>
            <person name="See P.T."/>
            <person name="Shi G."/>
            <person name="Powell H.R."/>
            <person name="Cockram J."/>
            <person name="Jorgensen L.N."/>
            <person name="Benslimane H."/>
            <person name="Strelkov S.E."/>
            <person name="Turner J."/>
            <person name="Liu Z."/>
            <person name="Moffat C.S."/>
        </authorList>
    </citation>
    <scope>NUCLEOTIDE SEQUENCE [LARGE SCALE GENOMIC DNA]</scope>
</reference>
<evidence type="ECO:0000256" key="3">
    <source>
        <dbReference type="ARBA" id="ARBA00022840"/>
    </source>
</evidence>
<comment type="catalytic activity">
    <reaction evidence="5">
        <text>Couples ATP hydrolysis with the unwinding of duplex DNA by translocating in the 3'-5' direction.</text>
        <dbReference type="EC" id="5.6.2.4"/>
    </reaction>
</comment>
<dbReference type="SUPFAM" id="SSF52540">
    <property type="entry name" value="P-loop containing nucleoside triphosphate hydrolases"/>
    <property type="match status" value="1"/>
</dbReference>
<feature type="domain" description="Integrase catalytic" evidence="8">
    <location>
        <begin position="212"/>
        <end position="380"/>
    </location>
</feature>
<comment type="caution">
    <text evidence="11">The sequence shown here is derived from an EMBL/GenBank/DDBJ whole genome shotgun (WGS) entry which is preliminary data.</text>
</comment>
<dbReference type="Pfam" id="PF13976">
    <property type="entry name" value="gag_pre-integrs"/>
    <property type="match status" value="1"/>
</dbReference>
<dbReference type="InterPro" id="IPR036397">
    <property type="entry name" value="RNaseH_sf"/>
</dbReference>
<dbReference type="GO" id="GO:0005634">
    <property type="term" value="C:nucleus"/>
    <property type="evidence" value="ECO:0007669"/>
    <property type="project" value="UniProtKB-ARBA"/>
</dbReference>
<dbReference type="PROSITE" id="PS50994">
    <property type="entry name" value="INTEGRASE"/>
    <property type="match status" value="1"/>
</dbReference>
<dbReference type="GO" id="GO:0005737">
    <property type="term" value="C:cytoplasm"/>
    <property type="evidence" value="ECO:0007669"/>
    <property type="project" value="TreeGrafter"/>
</dbReference>
<sequence>MKAAFSASQQGYPLKDAFILDSGSTTHICNDLSRIEDVRPSTPGDYIWAGSSKVWIRGYGAVTLTTEGSQDKQALHIVNVAWCPDFLCSLVSFRLLRRQGIWWDNREDPTSLRRWDGTIIAILSERHGQWIIEDTTPFDSAFHVRMNRTKRSPQRATAMLWHKRLGHPGPSAIEHLIQQSEGVRIKGITTVQCDACGRSKSKRQIRRALRLNDEGPGERIAIDFHEYEADSFTKEKSQMLITCRNSRYVWDFYFKDNRPARSIIRLLALFIQFMKKQFNITVKVIETDNEIVTVKQEVEKWCTSLSIRLEPSAPDTQAQNGGAERSGGVIKEKARAIRLDANLPWELWPEITRAAVYLYNRTPNYPNKWKSPYEIFFTRAAATNGIVTGPRRPNQAHLRAYGCKAFAMTDDTHRGKSRLQRLDPKAWIGYLVGYQSTNIYRIWIPSMAKVISTRDVVFNEDTIFNGKTEDLMDNLMHNTLEEIATWVRTVELPGTQSQQPETETFYEDDTTQEESPRTQKTRYHQGRKVVEAYLTPPPTPPPVALLVQGEVNNEDMTNMSNQSTSMTNPWAAAFMAGTESGHIANKWASFLDQLGLVKRKESPLKEAELEKLQEHLEGLYINSDRNIFIEDGMVVFVTRYHKGYKVSGDVKIIHRYLPREVGELVVWYMWLVLPFQQRLEALVWEKEAVSSHMWPADPSGRKWTTDRLREALKRESRIAMGQEWTFAGYREMAIGISRRFLRGSTAFQADEGEENKEWAEEQAGDSIADEQAGHTSHVAGLVYARGIMEQSGAVADRRQQFRASSTDWHRFLGFQAGLDDQRRSSKRKRAPFESEADEARVDRWQRLRKMDARAQLKRMMGEEAKFRGVQEAAIKAITAGESPVVAVMPTGAGKSLLFMLPAWAEQGGTTVVVVPLIALRGDMAQRCKKLGISCVEWQSRRPPDAAAVVLVTPESAVGEEFATFLNRLRATRQLDRIIIDECHIVLNRQYTFRKQMQQLGKLVAVETQMVMLTATLPPSEEDELFRRMHFERGQVRMFRAPTARSNIAYRVVRVEKERKRQEVEATVLAMVQQKVRKYKSGKIVVYGNSVPKVKGLAEKLKCHAYHHHAVGKASMLEEFMGGKQRVIVATSALGMGVDVPDIRCIVHMDWPFSVLDYAQESGRAGRDGERSEAIMMVQDGEQRAADDKQGRRSSGWCEHTSKA</sequence>
<feature type="compositionally biased region" description="Basic and acidic residues" evidence="7">
    <location>
        <begin position="1180"/>
        <end position="1190"/>
    </location>
</feature>
<dbReference type="SMART" id="SM00487">
    <property type="entry name" value="DEXDc"/>
    <property type="match status" value="1"/>
</dbReference>
<dbReference type="GO" id="GO:0009378">
    <property type="term" value="F:four-way junction helicase activity"/>
    <property type="evidence" value="ECO:0007669"/>
    <property type="project" value="TreeGrafter"/>
</dbReference>
<dbReference type="GO" id="GO:0003723">
    <property type="term" value="F:RNA binding"/>
    <property type="evidence" value="ECO:0007669"/>
    <property type="project" value="UniProtKB-KW"/>
</dbReference>
<dbReference type="EC" id="5.6.2.4" evidence="6"/>
<dbReference type="PROSITE" id="PS51194">
    <property type="entry name" value="HELICASE_CTER"/>
    <property type="match status" value="1"/>
</dbReference>
<comment type="similarity">
    <text evidence="1">Belongs to the helicase family. RecQ subfamily.</text>
</comment>
<proteinExistence type="inferred from homology"/>
<keyword evidence="4" id="KW-0694">RNA-binding</keyword>
<dbReference type="GO" id="GO:0005524">
    <property type="term" value="F:ATP binding"/>
    <property type="evidence" value="ECO:0007669"/>
    <property type="project" value="UniProtKB-KW"/>
</dbReference>
<dbReference type="InterPro" id="IPR057670">
    <property type="entry name" value="SH3_retrovirus"/>
</dbReference>
<feature type="region of interest" description="Disordered" evidence="7">
    <location>
        <begin position="493"/>
        <end position="523"/>
    </location>
</feature>
<accession>A0A922N171</accession>
<gene>
    <name evidence="11" type="ORF">Ptr86124_013703</name>
</gene>
<dbReference type="Gene3D" id="3.30.420.10">
    <property type="entry name" value="Ribonuclease H-like superfamily/Ribonuclease H"/>
    <property type="match status" value="1"/>
</dbReference>
<feature type="region of interest" description="Disordered" evidence="7">
    <location>
        <begin position="751"/>
        <end position="772"/>
    </location>
</feature>
<keyword evidence="3" id="KW-0067">ATP-binding</keyword>
<organism evidence="11 12">
    <name type="scientific">Pyrenophora tritici-repentis</name>
    <dbReference type="NCBI Taxonomy" id="45151"/>
    <lineage>
        <taxon>Eukaryota</taxon>
        <taxon>Fungi</taxon>
        <taxon>Dikarya</taxon>
        <taxon>Ascomycota</taxon>
        <taxon>Pezizomycotina</taxon>
        <taxon>Dothideomycetes</taxon>
        <taxon>Pleosporomycetidae</taxon>
        <taxon>Pleosporales</taxon>
        <taxon>Pleosporineae</taxon>
        <taxon>Pleosporaceae</taxon>
        <taxon>Pyrenophora</taxon>
    </lineage>
</organism>
<dbReference type="AlphaFoldDB" id="A0A922N171"/>
<dbReference type="GO" id="GO:0043138">
    <property type="term" value="F:3'-5' DNA helicase activity"/>
    <property type="evidence" value="ECO:0007669"/>
    <property type="project" value="UniProtKB-EC"/>
</dbReference>
<evidence type="ECO:0000256" key="2">
    <source>
        <dbReference type="ARBA" id="ARBA00022741"/>
    </source>
</evidence>
<dbReference type="Pfam" id="PF25597">
    <property type="entry name" value="SH3_retrovirus"/>
    <property type="match status" value="1"/>
</dbReference>
<evidence type="ECO:0000256" key="4">
    <source>
        <dbReference type="ARBA" id="ARBA00022884"/>
    </source>
</evidence>
<keyword evidence="12" id="KW-1185">Reference proteome</keyword>
<name>A0A922N171_9PLEO</name>
<feature type="domain" description="Helicase ATP-binding" evidence="9">
    <location>
        <begin position="875"/>
        <end position="1034"/>
    </location>
</feature>
<dbReference type="Pfam" id="PF00270">
    <property type="entry name" value="DEAD"/>
    <property type="match status" value="1"/>
</dbReference>
<dbReference type="GO" id="GO:0000724">
    <property type="term" value="P:double-strand break repair via homologous recombination"/>
    <property type="evidence" value="ECO:0007669"/>
    <property type="project" value="TreeGrafter"/>
</dbReference>
<dbReference type="Pfam" id="PF22936">
    <property type="entry name" value="Pol_BBD"/>
    <property type="match status" value="1"/>
</dbReference>
<dbReference type="PANTHER" id="PTHR13710">
    <property type="entry name" value="DNA HELICASE RECQ FAMILY MEMBER"/>
    <property type="match status" value="1"/>
</dbReference>
<keyword evidence="11" id="KW-0378">Hydrolase</keyword>
<dbReference type="InterPro" id="IPR027417">
    <property type="entry name" value="P-loop_NTPase"/>
</dbReference>
<evidence type="ECO:0000256" key="7">
    <source>
        <dbReference type="SAM" id="MobiDB-lite"/>
    </source>
</evidence>
<protein>
    <recommendedName>
        <fullName evidence="6">DNA 3'-5' helicase</fullName>
        <ecNumber evidence="6">5.6.2.4</ecNumber>
    </recommendedName>
</protein>
<keyword evidence="11" id="KW-0347">Helicase</keyword>
<dbReference type="Pfam" id="PF00271">
    <property type="entry name" value="Helicase_C"/>
    <property type="match status" value="1"/>
</dbReference>
<evidence type="ECO:0000313" key="12">
    <source>
        <dbReference type="Proteomes" id="UP000249757"/>
    </source>
</evidence>
<evidence type="ECO:0000259" key="8">
    <source>
        <dbReference type="PROSITE" id="PS50994"/>
    </source>
</evidence>
<dbReference type="Proteomes" id="UP000249757">
    <property type="component" value="Unassembled WGS sequence"/>
</dbReference>
<evidence type="ECO:0000256" key="6">
    <source>
        <dbReference type="ARBA" id="ARBA00034808"/>
    </source>
</evidence>
<dbReference type="InterPro" id="IPR012337">
    <property type="entry name" value="RNaseH-like_sf"/>
</dbReference>